<protein>
    <submittedName>
        <fullName evidence="1">Uncharacterized protein</fullName>
    </submittedName>
</protein>
<sequence>MIKDVKLLIWEVVNHILSRASSSNFIVLFPRPDFKGLVYVPQLFFIFPKSGAIEESLSSVSSQCPIINLNTRRSEFVSYNVTANPEIITISNAILSSVYDKVLVDSLKRTPFANSALEFDSNFIKMQFRERFKAGIYYSIYGASIGFHETTIINSLSIKGTAFVDELNVSLQIKIVKTFNFLTYKG</sequence>
<geneLocation type="plasmid" evidence="1 2">
    <name>lp159</name>
</geneLocation>
<evidence type="ECO:0000313" key="2">
    <source>
        <dbReference type="Proteomes" id="UP000264231"/>
    </source>
</evidence>
<dbReference type="EMBL" id="CP015630">
    <property type="protein sequence ID" value="ANF34401.1"/>
    <property type="molecule type" value="Genomic_DNA"/>
</dbReference>
<evidence type="ECO:0000313" key="1">
    <source>
        <dbReference type="EMBL" id="ANF34401.1"/>
    </source>
</evidence>
<gene>
    <name evidence="1" type="ORF">A7978_04645</name>
</gene>
<organism evidence="1 2">
    <name type="scientific">Borrelia turicatae</name>
    <dbReference type="NCBI Taxonomy" id="142"/>
    <lineage>
        <taxon>Bacteria</taxon>
        <taxon>Pseudomonadati</taxon>
        <taxon>Spirochaetota</taxon>
        <taxon>Spirochaetia</taxon>
        <taxon>Spirochaetales</taxon>
        <taxon>Borreliaceae</taxon>
        <taxon>Borrelia</taxon>
    </lineage>
</organism>
<name>A0A172XCM8_BORTU</name>
<dbReference type="InterPro" id="IPR008510">
    <property type="entry name" value="DUF792_BOR_spp"/>
</dbReference>
<dbReference type="Pfam" id="PF05632">
    <property type="entry name" value="DUF792"/>
    <property type="match status" value="1"/>
</dbReference>
<keyword evidence="1" id="KW-0614">Plasmid</keyword>
<dbReference type="AlphaFoldDB" id="A0A172XCM8"/>
<dbReference type="RefSeq" id="WP_020282296.1">
    <property type="nucleotide sequence ID" value="NZ_CP015630.1"/>
</dbReference>
<proteinExistence type="predicted"/>
<accession>A0A172XCM8</accession>
<reference evidence="1 2" key="1">
    <citation type="submission" date="2016-05" db="EMBL/GenBank/DDBJ databases">
        <title>Chromosome and linear plasmid sequence of a 2015 human isolate of tick-borne relapsing fever spirochete, Borrelia turicatae.</title>
        <authorList>
            <person name="Kingry L.C."/>
            <person name="Dhwani B."/>
            <person name="Replogle A."/>
            <person name="Sexton C."/>
            <person name="Rowe L."/>
            <person name="Stermole B.M."/>
            <person name="Christensen A.M."/>
            <person name="Schriefer M.E."/>
        </authorList>
    </citation>
    <scope>NUCLEOTIDE SEQUENCE [LARGE SCALE GENOMIC DNA]</scope>
    <source>
        <strain evidence="1 2">BTE5EL</strain>
        <plasmid evidence="1 2">lp159</plasmid>
    </source>
</reference>
<dbReference type="Proteomes" id="UP000264231">
    <property type="component" value="Plasmid lp159"/>
</dbReference>